<dbReference type="Gene3D" id="2.120.10.30">
    <property type="entry name" value="TolB, C-terminal domain"/>
    <property type="match status" value="1"/>
</dbReference>
<feature type="domain" description="Teneurin NHL" evidence="1">
    <location>
        <begin position="101"/>
        <end position="139"/>
    </location>
</feature>
<protein>
    <recommendedName>
        <fullName evidence="1">Teneurin NHL domain-containing protein</fullName>
    </recommendedName>
</protein>
<dbReference type="RefSeq" id="WP_280009604.1">
    <property type="nucleotide sequence ID" value="NZ_JAOCEK010000040.1"/>
</dbReference>
<dbReference type="InterPro" id="IPR011042">
    <property type="entry name" value="6-blade_b-propeller_TolB-like"/>
</dbReference>
<sequence length="366" mass="39513">MRKWSVMLGMVLGLVAVGWALSRAGGGDARGEFDPEDEVHAAYSTMSIRALEVINDKVSPSLALPDAQGRLWVLQQYGGDRVSRRELDGSWVTVVGTDARDSDSGQALDANVQSPDSIAFTPDDTLYVADTGNHVIRAVDLETGHIRRVAGDGKEGNADSLAKPESLLRTPDGALWFIAGPHRSRKVYRLEPGTGRLDVAYDPKEASPQWGGNEGGDYMADLAADVQGRIYVADNANMRLLRLDAWSGPSANPHTPAATVLAGNGTLGVLQTDRPSTNSSLGYITSLALDPEGQVYVYEASVEGHLAKLDAGTGRFVTVLPPETWVRQPEQAPMRLNLRQVRLRVGNEGVLYLADRLNHRVLLLTP</sequence>
<reference evidence="2" key="1">
    <citation type="submission" date="2022-09" db="EMBL/GenBank/DDBJ databases">
        <title>Intensive care unit water sources are persistently colonized with multi-drug resistant bacteria and are the site of extensive horizontal gene transfer of antibiotic resistance genes.</title>
        <authorList>
            <person name="Diorio-Toth L."/>
        </authorList>
    </citation>
    <scope>NUCLEOTIDE SEQUENCE</scope>
    <source>
        <strain evidence="2">GD03832</strain>
    </source>
</reference>
<dbReference type="Proteomes" id="UP001161065">
    <property type="component" value="Unassembled WGS sequence"/>
</dbReference>
<proteinExistence type="predicted"/>
<dbReference type="AlphaFoldDB" id="A0AA42QA04"/>
<dbReference type="PANTHER" id="PTHR46388:SF2">
    <property type="entry name" value="NHL REPEAT-CONTAINING PROTEIN 2"/>
    <property type="match status" value="1"/>
</dbReference>
<evidence type="ECO:0000313" key="3">
    <source>
        <dbReference type="Proteomes" id="UP001161065"/>
    </source>
</evidence>
<gene>
    <name evidence="2" type="ORF">N5D63_25250</name>
</gene>
<dbReference type="InterPro" id="IPR056822">
    <property type="entry name" value="TEN_NHL"/>
</dbReference>
<dbReference type="PANTHER" id="PTHR46388">
    <property type="entry name" value="NHL REPEAT-CONTAINING PROTEIN 2"/>
    <property type="match status" value="1"/>
</dbReference>
<organism evidence="2 3">
    <name type="scientific">Comamonas thiooxydans</name>
    <dbReference type="NCBI Taxonomy" id="363952"/>
    <lineage>
        <taxon>Bacteria</taxon>
        <taxon>Pseudomonadati</taxon>
        <taxon>Pseudomonadota</taxon>
        <taxon>Betaproteobacteria</taxon>
        <taxon>Burkholderiales</taxon>
        <taxon>Comamonadaceae</taxon>
        <taxon>Comamonas</taxon>
    </lineage>
</organism>
<accession>A0AA42QA04</accession>
<comment type="caution">
    <text evidence="2">The sequence shown here is derived from an EMBL/GenBank/DDBJ whole genome shotgun (WGS) entry which is preliminary data.</text>
</comment>
<evidence type="ECO:0000313" key="2">
    <source>
        <dbReference type="EMBL" id="MDH1337448.1"/>
    </source>
</evidence>
<dbReference type="SUPFAM" id="SSF101898">
    <property type="entry name" value="NHL repeat"/>
    <property type="match status" value="1"/>
</dbReference>
<name>A0AA42QA04_9BURK</name>
<evidence type="ECO:0000259" key="1">
    <source>
        <dbReference type="Pfam" id="PF25021"/>
    </source>
</evidence>
<dbReference type="EMBL" id="JAOCEK010000040">
    <property type="protein sequence ID" value="MDH1337448.1"/>
    <property type="molecule type" value="Genomic_DNA"/>
</dbReference>
<dbReference type="Pfam" id="PF25021">
    <property type="entry name" value="TEN_NHL"/>
    <property type="match status" value="1"/>
</dbReference>